<dbReference type="EMBL" id="DVIQ01000103">
    <property type="protein sequence ID" value="HIS32828.1"/>
    <property type="molecule type" value="Genomic_DNA"/>
</dbReference>
<accession>A0A9D1EVP3</accession>
<protein>
    <submittedName>
        <fullName evidence="1">Selenium-dependent hydroxylase accessory protein YqeC</fullName>
    </submittedName>
</protein>
<organism evidence="1 2">
    <name type="scientific">Candidatus Limivivens intestinipullorum</name>
    <dbReference type="NCBI Taxonomy" id="2840858"/>
    <lineage>
        <taxon>Bacteria</taxon>
        <taxon>Bacillati</taxon>
        <taxon>Bacillota</taxon>
        <taxon>Clostridia</taxon>
        <taxon>Lachnospirales</taxon>
        <taxon>Lachnospiraceae</taxon>
        <taxon>Lachnospiraceae incertae sedis</taxon>
        <taxon>Candidatus Limivivens</taxon>
    </lineage>
</organism>
<comment type="caution">
    <text evidence="1">The sequence shown here is derived from an EMBL/GenBank/DDBJ whole genome shotgun (WGS) entry which is preliminary data.</text>
</comment>
<name>A0A9D1EVP3_9FIRM</name>
<proteinExistence type="predicted"/>
<dbReference type="NCBIfam" id="TIGR03172">
    <property type="entry name" value="selenium cofactor biosynthesis protein YqeC"/>
    <property type="match status" value="1"/>
</dbReference>
<reference evidence="1" key="2">
    <citation type="journal article" date="2021" name="PeerJ">
        <title>Extensive microbial diversity within the chicken gut microbiome revealed by metagenomics and culture.</title>
        <authorList>
            <person name="Gilroy R."/>
            <person name="Ravi A."/>
            <person name="Getino M."/>
            <person name="Pursley I."/>
            <person name="Horton D.L."/>
            <person name="Alikhan N.F."/>
            <person name="Baker D."/>
            <person name="Gharbi K."/>
            <person name="Hall N."/>
            <person name="Watson M."/>
            <person name="Adriaenssens E.M."/>
            <person name="Foster-Nyarko E."/>
            <person name="Jarju S."/>
            <person name="Secka A."/>
            <person name="Antonio M."/>
            <person name="Oren A."/>
            <person name="Chaudhuri R.R."/>
            <person name="La Ragione R."/>
            <person name="Hildebrand F."/>
            <person name="Pallen M.J."/>
        </authorList>
    </citation>
    <scope>NUCLEOTIDE SEQUENCE</scope>
    <source>
        <strain evidence="1">CHK190-19873</strain>
    </source>
</reference>
<dbReference type="InterPro" id="IPR017587">
    <property type="entry name" value="YqeC"/>
</dbReference>
<evidence type="ECO:0000313" key="1">
    <source>
        <dbReference type="EMBL" id="HIS32828.1"/>
    </source>
</evidence>
<sequence length="261" mass="28072">MKFDTLNGTFSSLSRALNLNAFSFPLTAALAGAGGKTSLLFCLAREQRAAGKRVLVYTTTHMQRDLSAFWPEAGDFLTSSGQKARSLLLEKGFAVLGAPAAPVSKASLSGQEAFSISKITWPGAEACREASREADLILVEADGSRQLPCKFPGPKEPVIPPDARLILTVQGLAAIGRDPRACCHRLELAAPFLSGGPVVTETDLGRLMRKGYLEPLRARFPHAKVIPVYHQADTEELAQKALSLLFRQKEKDGIVSTLLLA</sequence>
<dbReference type="Proteomes" id="UP000823935">
    <property type="component" value="Unassembled WGS sequence"/>
</dbReference>
<reference evidence="1" key="1">
    <citation type="submission" date="2020-10" db="EMBL/GenBank/DDBJ databases">
        <authorList>
            <person name="Gilroy R."/>
        </authorList>
    </citation>
    <scope>NUCLEOTIDE SEQUENCE</scope>
    <source>
        <strain evidence="1">CHK190-19873</strain>
    </source>
</reference>
<dbReference type="AlphaFoldDB" id="A0A9D1EVP3"/>
<evidence type="ECO:0000313" key="2">
    <source>
        <dbReference type="Proteomes" id="UP000823935"/>
    </source>
</evidence>
<gene>
    <name evidence="1" type="primary">yqeC</name>
    <name evidence="1" type="ORF">IAB44_14980</name>
</gene>
<dbReference type="Pfam" id="PF19842">
    <property type="entry name" value="YqeC"/>
    <property type="match status" value="1"/>
</dbReference>